<evidence type="ECO:0000256" key="10">
    <source>
        <dbReference type="ARBA" id="ARBA00023136"/>
    </source>
</evidence>
<dbReference type="AlphaFoldDB" id="A0A1Y2CGE4"/>
<evidence type="ECO:0000256" key="8">
    <source>
        <dbReference type="ARBA" id="ARBA00023114"/>
    </source>
</evidence>
<keyword evidence="6" id="KW-1000">Mitochondrion outer membrane</keyword>
<reference evidence="11 12" key="1">
    <citation type="submission" date="2016-07" db="EMBL/GenBank/DDBJ databases">
        <title>Pervasive Adenine N6-methylation of Active Genes in Fungi.</title>
        <authorList>
            <consortium name="DOE Joint Genome Institute"/>
            <person name="Mondo S.J."/>
            <person name="Dannebaum R.O."/>
            <person name="Kuo R.C."/>
            <person name="Labutti K."/>
            <person name="Haridas S."/>
            <person name="Kuo A."/>
            <person name="Salamov A."/>
            <person name="Ahrendt S.R."/>
            <person name="Lipzen A."/>
            <person name="Sullivan W."/>
            <person name="Andreopoulos W.B."/>
            <person name="Clum A."/>
            <person name="Lindquist E."/>
            <person name="Daum C."/>
            <person name="Ramamoorthy G.K."/>
            <person name="Gryganskyi A."/>
            <person name="Culley D."/>
            <person name="Magnuson J.K."/>
            <person name="James T.Y."/>
            <person name="O'Malley M.A."/>
            <person name="Stajich J.E."/>
            <person name="Spatafora J.W."/>
            <person name="Visel A."/>
            <person name="Grigoriev I.V."/>
        </authorList>
    </citation>
    <scope>NUCLEOTIDE SEQUENCE [LARGE SCALE GENOMIC DNA]</scope>
    <source>
        <strain evidence="11 12">JEL800</strain>
    </source>
</reference>
<evidence type="ECO:0000256" key="9">
    <source>
        <dbReference type="ARBA" id="ARBA00023128"/>
    </source>
</evidence>
<evidence type="ECO:0000256" key="2">
    <source>
        <dbReference type="ARBA" id="ARBA00007780"/>
    </source>
</evidence>
<dbReference type="PANTHER" id="PTHR11743:SF70">
    <property type="entry name" value="GH26960P-RELATED"/>
    <property type="match status" value="1"/>
</dbReference>
<evidence type="ECO:0000256" key="5">
    <source>
        <dbReference type="ARBA" id="ARBA00022692"/>
    </source>
</evidence>
<keyword evidence="7" id="KW-0406">Ion transport</keyword>
<dbReference type="EMBL" id="MCGO01000018">
    <property type="protein sequence ID" value="ORY46128.1"/>
    <property type="molecule type" value="Genomic_DNA"/>
</dbReference>
<dbReference type="OrthoDB" id="7827681at2759"/>
<dbReference type="InterPro" id="IPR001925">
    <property type="entry name" value="Porin_Euk"/>
</dbReference>
<evidence type="ECO:0008006" key="13">
    <source>
        <dbReference type="Google" id="ProtNLM"/>
    </source>
</evidence>
<comment type="similarity">
    <text evidence="2">Belongs to the eukaryotic mitochondrial porin family.</text>
</comment>
<comment type="subcellular location">
    <subcellularLocation>
        <location evidence="1">Mitochondrion outer membrane</location>
    </subcellularLocation>
</comment>
<keyword evidence="4" id="KW-1134">Transmembrane beta strand</keyword>
<dbReference type="InterPro" id="IPR023614">
    <property type="entry name" value="Porin_dom_sf"/>
</dbReference>
<dbReference type="Proteomes" id="UP000193642">
    <property type="component" value="Unassembled WGS sequence"/>
</dbReference>
<dbReference type="PRINTS" id="PR00185">
    <property type="entry name" value="EUKARYTPORIN"/>
</dbReference>
<evidence type="ECO:0000256" key="6">
    <source>
        <dbReference type="ARBA" id="ARBA00022787"/>
    </source>
</evidence>
<dbReference type="Gene3D" id="2.40.160.10">
    <property type="entry name" value="Porin"/>
    <property type="match status" value="1"/>
</dbReference>
<dbReference type="PANTHER" id="PTHR11743">
    <property type="entry name" value="VOLTAGE-DEPENDENT ANION-SELECTIVE CHANNEL"/>
    <property type="match status" value="1"/>
</dbReference>
<evidence type="ECO:0000313" key="12">
    <source>
        <dbReference type="Proteomes" id="UP000193642"/>
    </source>
</evidence>
<keyword evidence="8" id="KW-0626">Porin</keyword>
<gene>
    <name evidence="11" type="ORF">BCR33DRAFT_658979</name>
</gene>
<organism evidence="11 12">
    <name type="scientific">Rhizoclosmatium globosum</name>
    <dbReference type="NCBI Taxonomy" id="329046"/>
    <lineage>
        <taxon>Eukaryota</taxon>
        <taxon>Fungi</taxon>
        <taxon>Fungi incertae sedis</taxon>
        <taxon>Chytridiomycota</taxon>
        <taxon>Chytridiomycota incertae sedis</taxon>
        <taxon>Chytridiomycetes</taxon>
        <taxon>Chytridiales</taxon>
        <taxon>Chytriomycetaceae</taxon>
        <taxon>Rhizoclosmatium</taxon>
    </lineage>
</organism>
<dbReference type="Pfam" id="PF01459">
    <property type="entry name" value="Porin_3"/>
    <property type="match status" value="1"/>
</dbReference>
<dbReference type="InterPro" id="IPR027246">
    <property type="entry name" value="Porin_Euk/Tom40"/>
</dbReference>
<dbReference type="FunFam" id="2.40.160.10:FF:000012">
    <property type="entry name" value="Voltage-dependent anion-selective channel"/>
    <property type="match status" value="1"/>
</dbReference>
<accession>A0A1Y2CGE4</accession>
<evidence type="ECO:0000256" key="3">
    <source>
        <dbReference type="ARBA" id="ARBA00022448"/>
    </source>
</evidence>
<proteinExistence type="inferred from homology"/>
<evidence type="ECO:0000256" key="4">
    <source>
        <dbReference type="ARBA" id="ARBA00022452"/>
    </source>
</evidence>
<dbReference type="GO" id="GO:0046930">
    <property type="term" value="C:pore complex"/>
    <property type="evidence" value="ECO:0007669"/>
    <property type="project" value="UniProtKB-KW"/>
</dbReference>
<sequence length="285" mass="30691">MSVPHYGDFGKSLNDLLNKDYPVGSAKLEVNTTTSNGIKFTVTGNKDNKTGNIVSELKTKYTDKSRGLTVTEHWNATNVIGAQVELQDAIAAGVKLDVHGSIHPSNGAKNAKAAIEFKQPSIFTRSSVDLFSKNGPTIHTDAIVGSDGFVLGGDVAYNVNDATIHRYNLAAGYSTSEYQVGLHATAKFSHFTAFYFHKVNKQVEAGAKAIWNKAASDAVSIEVGSKYTLDNQTFVKAKIDNVGRLGLGYTQVLRPGVKLALGGSFDTTRLHENVHRVGLSFVLEN</sequence>
<keyword evidence="12" id="KW-1185">Reference proteome</keyword>
<protein>
    <recommendedName>
        <fullName evidence="13">Voltage-dependent ion-selective channel</fullName>
    </recommendedName>
</protein>
<dbReference type="CDD" id="cd07306">
    <property type="entry name" value="Porin3_VDAC"/>
    <property type="match status" value="1"/>
</dbReference>
<keyword evidence="9" id="KW-0496">Mitochondrion</keyword>
<keyword evidence="10" id="KW-0472">Membrane</keyword>
<name>A0A1Y2CGE4_9FUNG</name>
<dbReference type="STRING" id="329046.A0A1Y2CGE4"/>
<evidence type="ECO:0000256" key="7">
    <source>
        <dbReference type="ARBA" id="ARBA00023065"/>
    </source>
</evidence>
<keyword evidence="5" id="KW-0812">Transmembrane</keyword>
<dbReference type="GO" id="GO:0008308">
    <property type="term" value="F:voltage-gated monoatomic anion channel activity"/>
    <property type="evidence" value="ECO:0007669"/>
    <property type="project" value="InterPro"/>
</dbReference>
<evidence type="ECO:0000313" key="11">
    <source>
        <dbReference type="EMBL" id="ORY46128.1"/>
    </source>
</evidence>
<keyword evidence="3" id="KW-0813">Transport</keyword>
<dbReference type="GO" id="GO:0005741">
    <property type="term" value="C:mitochondrial outer membrane"/>
    <property type="evidence" value="ECO:0007669"/>
    <property type="project" value="UniProtKB-SubCell"/>
</dbReference>
<dbReference type="GO" id="GO:0015288">
    <property type="term" value="F:porin activity"/>
    <property type="evidence" value="ECO:0007669"/>
    <property type="project" value="UniProtKB-KW"/>
</dbReference>
<comment type="caution">
    <text evidence="11">The sequence shown here is derived from an EMBL/GenBank/DDBJ whole genome shotgun (WGS) entry which is preliminary data.</text>
</comment>
<evidence type="ECO:0000256" key="1">
    <source>
        <dbReference type="ARBA" id="ARBA00004294"/>
    </source>
</evidence>